<comment type="subcellular location">
    <subcellularLocation>
        <location evidence="1 10">Cell outer membrane</location>
        <topology evidence="1 10">Multi-pass membrane protein</topology>
    </subcellularLocation>
</comment>
<dbReference type="InterPro" id="IPR036942">
    <property type="entry name" value="Beta-barrel_TonB_sf"/>
</dbReference>
<evidence type="ECO:0000259" key="13">
    <source>
        <dbReference type="Pfam" id="PF00593"/>
    </source>
</evidence>
<protein>
    <submittedName>
        <fullName evidence="15">Iron complex outermembrane recepter protein</fullName>
    </submittedName>
</protein>
<dbReference type="STRING" id="645274.SAMN04487901_11490"/>
<evidence type="ECO:0000259" key="14">
    <source>
        <dbReference type="Pfam" id="PF07715"/>
    </source>
</evidence>
<name>A0A1G7YV06_9BACT</name>
<evidence type="ECO:0000256" key="12">
    <source>
        <dbReference type="SAM" id="Phobius"/>
    </source>
</evidence>
<evidence type="ECO:0000313" key="15">
    <source>
        <dbReference type="EMBL" id="SDH00402.1"/>
    </source>
</evidence>
<dbReference type="Pfam" id="PF07715">
    <property type="entry name" value="Plug"/>
    <property type="match status" value="1"/>
</dbReference>
<reference evidence="16" key="1">
    <citation type="submission" date="2016-10" db="EMBL/GenBank/DDBJ databases">
        <authorList>
            <person name="Varghese N."/>
            <person name="Submissions S."/>
        </authorList>
    </citation>
    <scope>NUCLEOTIDE SEQUENCE [LARGE SCALE GENOMIC DNA]</scope>
    <source>
        <strain evidence="16">BP1-148</strain>
    </source>
</reference>
<keyword evidence="8" id="KW-0675">Receptor</keyword>
<feature type="domain" description="TonB-dependent receptor-like beta-barrel" evidence="13">
    <location>
        <begin position="263"/>
        <end position="659"/>
    </location>
</feature>
<dbReference type="InterPro" id="IPR012910">
    <property type="entry name" value="Plug_dom"/>
</dbReference>
<dbReference type="InterPro" id="IPR000531">
    <property type="entry name" value="Beta-barrel_TonB"/>
</dbReference>
<organism evidence="15 16">
    <name type="scientific">Prevotella communis</name>
    <dbReference type="NCBI Taxonomy" id="2913614"/>
    <lineage>
        <taxon>Bacteria</taxon>
        <taxon>Pseudomonadati</taxon>
        <taxon>Bacteroidota</taxon>
        <taxon>Bacteroidia</taxon>
        <taxon>Bacteroidales</taxon>
        <taxon>Prevotellaceae</taxon>
        <taxon>Prevotella</taxon>
    </lineage>
</organism>
<keyword evidence="2 10" id="KW-0813">Transport</keyword>
<proteinExistence type="inferred from homology"/>
<dbReference type="AlphaFoldDB" id="A0A1G7YV06"/>
<accession>A0A1G7YV06</accession>
<evidence type="ECO:0000256" key="6">
    <source>
        <dbReference type="ARBA" id="ARBA00023077"/>
    </source>
</evidence>
<evidence type="ECO:0000256" key="5">
    <source>
        <dbReference type="ARBA" id="ARBA00022729"/>
    </source>
</evidence>
<sequence>MFKPQFQKRQVMVFHQFQRKGYSLFAALGCEVVISVLSVATLSASKAASISDETFRVDSAKATAREVTLDDVCVTGSRAPLTVSQAARMVTVLSREDIAQAPVQSVNDLLKMAVGVDVRQRGPLGSQTDISIRGGTQEQIVVLLNGINICDPQTGHNTFDLPCDLSDIIRVEVLEGPAGRVYGTSSLVGAINIVTSAHKDSGNSADISLEAGSFGYAKVGAAGSYAPGSVPLTSRLSCSYARSDGYSRSRAGRLNTDFSGAKAFYQGAYDDDRIKLSWHAGLSDKGWGSGTFYATPRWQADEQYEHTTKVHTALQGENKDGVLHFQPSVYWNHYQDRYEGYRGRPNTMKYNYNRCDVYGLKLNSYFDWFCGRTALGAEIRNEDLVSGNLGEPLSRTHHISGTDRDYTLGVNRTNISAHLEHNVIFDHLTISAGFVAAKSSWSNMNMTIYPGLDVSYVMGRVKLFASYNSSLRLPSFTEMYYKLQGYAADPHLKPEEMQAVELGSQIHTPVVSAKVSAYYHHGKNMIDWIMDTTQGEQAQWQSVNHTQLNAYGLEAALQVPVKIGQFDLSYSYIYQDKANEPGIVSQYALEYLRHKLVAGLQTKEWRGFSMRLNCRWQDRVGAYTSFDGTLCDYRPYALVDARIQKQTQRYMVYVEANNLFDNRSYVDFGNVQQPGLWVVTGLKIYLHSRR</sequence>
<evidence type="ECO:0000256" key="4">
    <source>
        <dbReference type="ARBA" id="ARBA00022692"/>
    </source>
</evidence>
<evidence type="ECO:0000256" key="7">
    <source>
        <dbReference type="ARBA" id="ARBA00023136"/>
    </source>
</evidence>
<dbReference type="InterPro" id="IPR037066">
    <property type="entry name" value="Plug_dom_sf"/>
</dbReference>
<evidence type="ECO:0000256" key="2">
    <source>
        <dbReference type="ARBA" id="ARBA00022448"/>
    </source>
</evidence>
<evidence type="ECO:0000313" key="16">
    <source>
        <dbReference type="Proteomes" id="UP000198779"/>
    </source>
</evidence>
<evidence type="ECO:0000256" key="8">
    <source>
        <dbReference type="ARBA" id="ARBA00023170"/>
    </source>
</evidence>
<dbReference type="PANTHER" id="PTHR30069:SF29">
    <property type="entry name" value="HEMOGLOBIN AND HEMOGLOBIN-HAPTOGLOBIN-BINDING PROTEIN 1-RELATED"/>
    <property type="match status" value="1"/>
</dbReference>
<dbReference type="PROSITE" id="PS52016">
    <property type="entry name" value="TONB_DEPENDENT_REC_3"/>
    <property type="match status" value="1"/>
</dbReference>
<keyword evidence="16" id="KW-1185">Reference proteome</keyword>
<keyword evidence="7 10" id="KW-0472">Membrane</keyword>
<dbReference type="EMBL" id="FNCQ01000014">
    <property type="protein sequence ID" value="SDH00402.1"/>
    <property type="molecule type" value="Genomic_DNA"/>
</dbReference>
<dbReference type="InterPro" id="IPR039426">
    <property type="entry name" value="TonB-dep_rcpt-like"/>
</dbReference>
<gene>
    <name evidence="15" type="ORF">SAMN04487901_11490</name>
</gene>
<dbReference type="Gene3D" id="2.170.130.10">
    <property type="entry name" value="TonB-dependent receptor, plug domain"/>
    <property type="match status" value="1"/>
</dbReference>
<keyword evidence="3 10" id="KW-1134">Transmembrane beta strand</keyword>
<keyword evidence="9 10" id="KW-0998">Cell outer membrane</keyword>
<keyword evidence="6 11" id="KW-0798">TonB box</keyword>
<evidence type="ECO:0000256" key="3">
    <source>
        <dbReference type="ARBA" id="ARBA00022452"/>
    </source>
</evidence>
<dbReference type="PANTHER" id="PTHR30069">
    <property type="entry name" value="TONB-DEPENDENT OUTER MEMBRANE RECEPTOR"/>
    <property type="match status" value="1"/>
</dbReference>
<dbReference type="Proteomes" id="UP000198779">
    <property type="component" value="Unassembled WGS sequence"/>
</dbReference>
<evidence type="ECO:0000256" key="9">
    <source>
        <dbReference type="ARBA" id="ARBA00023237"/>
    </source>
</evidence>
<dbReference type="RefSeq" id="WP_091818587.1">
    <property type="nucleotide sequence ID" value="NZ_FNCQ01000014.1"/>
</dbReference>
<evidence type="ECO:0000256" key="10">
    <source>
        <dbReference type="PROSITE-ProRule" id="PRU01360"/>
    </source>
</evidence>
<feature type="transmembrane region" description="Helical" evidence="12">
    <location>
        <begin position="21"/>
        <end position="42"/>
    </location>
</feature>
<comment type="similarity">
    <text evidence="10 11">Belongs to the TonB-dependent receptor family.</text>
</comment>
<dbReference type="Gene3D" id="2.40.170.20">
    <property type="entry name" value="TonB-dependent receptor, beta-barrel domain"/>
    <property type="match status" value="1"/>
</dbReference>
<keyword evidence="12" id="KW-1133">Transmembrane helix</keyword>
<dbReference type="Pfam" id="PF00593">
    <property type="entry name" value="TonB_dep_Rec_b-barrel"/>
    <property type="match status" value="1"/>
</dbReference>
<dbReference type="SUPFAM" id="SSF56935">
    <property type="entry name" value="Porins"/>
    <property type="match status" value="1"/>
</dbReference>
<keyword evidence="4 10" id="KW-0812">Transmembrane</keyword>
<dbReference type="GO" id="GO:0009279">
    <property type="term" value="C:cell outer membrane"/>
    <property type="evidence" value="ECO:0007669"/>
    <property type="project" value="UniProtKB-SubCell"/>
</dbReference>
<dbReference type="GO" id="GO:0044718">
    <property type="term" value="P:siderophore transmembrane transport"/>
    <property type="evidence" value="ECO:0007669"/>
    <property type="project" value="TreeGrafter"/>
</dbReference>
<keyword evidence="5" id="KW-0732">Signal</keyword>
<feature type="domain" description="TonB-dependent receptor plug" evidence="14">
    <location>
        <begin position="84"/>
        <end position="189"/>
    </location>
</feature>
<dbReference type="GO" id="GO:0015344">
    <property type="term" value="F:siderophore uptake transmembrane transporter activity"/>
    <property type="evidence" value="ECO:0007669"/>
    <property type="project" value="TreeGrafter"/>
</dbReference>
<evidence type="ECO:0000256" key="11">
    <source>
        <dbReference type="RuleBase" id="RU003357"/>
    </source>
</evidence>
<evidence type="ECO:0000256" key="1">
    <source>
        <dbReference type="ARBA" id="ARBA00004571"/>
    </source>
</evidence>